<reference evidence="4 5" key="1">
    <citation type="submission" date="2019-05" db="EMBL/GenBank/DDBJ databases">
        <authorList>
            <person name="Lee S.D."/>
        </authorList>
    </citation>
    <scope>NUCLEOTIDE SEQUENCE [LARGE SCALE GENOMIC DNA]</scope>
    <source>
        <strain evidence="4 5">C5-26</strain>
    </source>
</reference>
<dbReference type="Gene3D" id="3.20.20.80">
    <property type="entry name" value="Glycosidases"/>
    <property type="match status" value="1"/>
</dbReference>
<accession>A0A563DRL5</accession>
<keyword evidence="2" id="KW-0378">Hydrolase</keyword>
<dbReference type="InterPro" id="IPR002053">
    <property type="entry name" value="Glyco_hydro_25"/>
</dbReference>
<dbReference type="Pfam" id="PF01183">
    <property type="entry name" value="Glyco_hydro_25"/>
    <property type="match status" value="1"/>
</dbReference>
<dbReference type="SUPFAM" id="SSF51445">
    <property type="entry name" value="(Trans)glycosidases"/>
    <property type="match status" value="1"/>
</dbReference>
<evidence type="ECO:0000313" key="5">
    <source>
        <dbReference type="Proteomes" id="UP000320244"/>
    </source>
</evidence>
<dbReference type="GO" id="GO:0003796">
    <property type="term" value="F:lysozyme activity"/>
    <property type="evidence" value="ECO:0007669"/>
    <property type="project" value="InterPro"/>
</dbReference>
<dbReference type="PROSITE" id="PS51904">
    <property type="entry name" value="GLYCOSYL_HYDROL_F25_2"/>
    <property type="match status" value="1"/>
</dbReference>
<dbReference type="SMART" id="SM00641">
    <property type="entry name" value="Glyco_25"/>
    <property type="match status" value="1"/>
</dbReference>
<dbReference type="InterPro" id="IPR018077">
    <property type="entry name" value="Glyco_hydro_fam25_subgr"/>
</dbReference>
<proteinExistence type="inferred from homology"/>
<dbReference type="AlphaFoldDB" id="A0A563DRL5"/>
<dbReference type="GO" id="GO:0009253">
    <property type="term" value="P:peptidoglycan catabolic process"/>
    <property type="evidence" value="ECO:0007669"/>
    <property type="project" value="InterPro"/>
</dbReference>
<dbReference type="GO" id="GO:0016052">
    <property type="term" value="P:carbohydrate catabolic process"/>
    <property type="evidence" value="ECO:0007669"/>
    <property type="project" value="TreeGrafter"/>
</dbReference>
<comment type="caution">
    <text evidence="4">The sequence shown here is derived from an EMBL/GenBank/DDBJ whole genome shotgun (WGS) entry which is preliminary data.</text>
</comment>
<organism evidence="4 5">
    <name type="scientific">Leekyejoonella antrihumi</name>
    <dbReference type="NCBI Taxonomy" id="1660198"/>
    <lineage>
        <taxon>Bacteria</taxon>
        <taxon>Bacillati</taxon>
        <taxon>Actinomycetota</taxon>
        <taxon>Actinomycetes</taxon>
        <taxon>Micrococcales</taxon>
        <taxon>Dermacoccaceae</taxon>
        <taxon>Leekyejoonella</taxon>
    </lineage>
</organism>
<reference evidence="4 5" key="2">
    <citation type="submission" date="2019-08" db="EMBL/GenBank/DDBJ databases">
        <title>Jejuicoccus antrihumi gen. nov., sp. nov., a new member of the family Dermacoccaceae isolated from a cave.</title>
        <authorList>
            <person name="Schumann P."/>
            <person name="Kim I.S."/>
        </authorList>
    </citation>
    <scope>NUCLEOTIDE SEQUENCE [LARGE SCALE GENOMIC DNA]</scope>
    <source>
        <strain evidence="4 5">C5-26</strain>
    </source>
</reference>
<dbReference type="PANTHER" id="PTHR34135:SF2">
    <property type="entry name" value="LYSOZYME"/>
    <property type="match status" value="1"/>
</dbReference>
<dbReference type="Proteomes" id="UP000320244">
    <property type="component" value="Unassembled WGS sequence"/>
</dbReference>
<dbReference type="InterPro" id="IPR017853">
    <property type="entry name" value="GH"/>
</dbReference>
<sequence length="143" mass="14696">MTAKARAAGIATTDGAYLGWSAHSDGSDRRATNGPVLTFNAAAGPAGVDVSAWNGPVDWATLHSGGAQLAYIKATEGNSSTSSIFTQQYDASHQAGLIRGAYHFANPAVSTGASQADYFVAYGRGWAPDGTTLPGVLDIEYDP</sequence>
<keyword evidence="3" id="KW-0326">Glycosidase</keyword>
<evidence type="ECO:0000256" key="1">
    <source>
        <dbReference type="ARBA" id="ARBA00010646"/>
    </source>
</evidence>
<evidence type="ECO:0008006" key="6">
    <source>
        <dbReference type="Google" id="ProtNLM"/>
    </source>
</evidence>
<evidence type="ECO:0000256" key="3">
    <source>
        <dbReference type="ARBA" id="ARBA00023295"/>
    </source>
</evidence>
<protein>
    <recommendedName>
        <fullName evidence="6">Lysozyme</fullName>
    </recommendedName>
</protein>
<name>A0A563DRL5_9MICO</name>
<dbReference type="RefSeq" id="WP_146320913.1">
    <property type="nucleotide sequence ID" value="NZ_VCQV01000054.1"/>
</dbReference>
<dbReference type="EMBL" id="VCQV01000054">
    <property type="protein sequence ID" value="TWP32918.1"/>
    <property type="molecule type" value="Genomic_DNA"/>
</dbReference>
<keyword evidence="5" id="KW-1185">Reference proteome</keyword>
<dbReference type="PANTHER" id="PTHR34135">
    <property type="entry name" value="LYSOZYME"/>
    <property type="match status" value="1"/>
</dbReference>
<dbReference type="GO" id="GO:0016998">
    <property type="term" value="P:cell wall macromolecule catabolic process"/>
    <property type="evidence" value="ECO:0007669"/>
    <property type="project" value="InterPro"/>
</dbReference>
<evidence type="ECO:0000313" key="4">
    <source>
        <dbReference type="EMBL" id="TWP32918.1"/>
    </source>
</evidence>
<evidence type="ECO:0000256" key="2">
    <source>
        <dbReference type="ARBA" id="ARBA00022801"/>
    </source>
</evidence>
<dbReference type="OrthoDB" id="287365at2"/>
<gene>
    <name evidence="4" type="ORF">FGL98_23025</name>
</gene>
<comment type="similarity">
    <text evidence="1">Belongs to the glycosyl hydrolase 25 family.</text>
</comment>